<organism evidence="2 3">
    <name type="scientific">Paraglaciecola aquimarina</name>
    <dbReference type="NCBI Taxonomy" id="1235557"/>
    <lineage>
        <taxon>Bacteria</taxon>
        <taxon>Pseudomonadati</taxon>
        <taxon>Pseudomonadota</taxon>
        <taxon>Gammaproteobacteria</taxon>
        <taxon>Alteromonadales</taxon>
        <taxon>Alteromonadaceae</taxon>
        <taxon>Paraglaciecola</taxon>
    </lineage>
</organism>
<dbReference type="Gene3D" id="3.40.50.300">
    <property type="entry name" value="P-loop containing nucleotide triphosphate hydrolases"/>
    <property type="match status" value="1"/>
</dbReference>
<comment type="caution">
    <text evidence="2">The sequence shown here is derived from an EMBL/GenBank/DDBJ whole genome shotgun (WGS) entry which is preliminary data.</text>
</comment>
<evidence type="ECO:0000313" key="3">
    <source>
        <dbReference type="Proteomes" id="UP001247805"/>
    </source>
</evidence>
<dbReference type="PANTHER" id="PTHR13748:SF46">
    <property type="entry name" value="ZINC CHAPERONE YEIR"/>
    <property type="match status" value="1"/>
</dbReference>
<accession>A0ABU3SUN8</accession>
<dbReference type="SUPFAM" id="SSF52540">
    <property type="entry name" value="P-loop containing nucleoside triphosphate hydrolases"/>
    <property type="match status" value="1"/>
</dbReference>
<dbReference type="Pfam" id="PF02492">
    <property type="entry name" value="cobW"/>
    <property type="match status" value="1"/>
</dbReference>
<name>A0ABU3SUN8_9ALTE</name>
<dbReference type="Proteomes" id="UP001247805">
    <property type="component" value="Unassembled WGS sequence"/>
</dbReference>
<sequence>MHNIEQVPTNIITGALGVGKTTLIQSLLAQKPPEERWAILVNEFGEVGVDGALLAHPDKDKIFIKEVPGGCMCCTSGLPMQIALNFLLARAMPHRLLIEPTGLGHPKEVLQTLSEEHYQDVLDIRSTLTLIDIRKLSDKRWRAHQPFQEQLQIADHVIVTKADLYQEDLLPVLTDYLTEIGHTGIPVSFAKQGQINPQLLRSHSKYRCLSTEHSQGHEHSHQIDSIQSIAAPKTGSIKIENSRDGYYSYGWICAPTERFDFNTVMDTFSPLAVERLKAVLITDKGIMACNLSDGSLSVNMSELNDAPDSRIEFICNDKQQAIQTCQLIESAFALNQA</sequence>
<dbReference type="InterPro" id="IPR051316">
    <property type="entry name" value="Zinc-reg_GTPase_activator"/>
</dbReference>
<feature type="domain" description="CobW/HypB/UreG nucleotide-binding" evidence="1">
    <location>
        <begin position="8"/>
        <end position="179"/>
    </location>
</feature>
<dbReference type="CDD" id="cd03112">
    <property type="entry name" value="CobW-like"/>
    <property type="match status" value="1"/>
</dbReference>
<dbReference type="EMBL" id="JAWDIO010000002">
    <property type="protein sequence ID" value="MDU0353731.1"/>
    <property type="molecule type" value="Genomic_DNA"/>
</dbReference>
<proteinExistence type="predicted"/>
<evidence type="ECO:0000259" key="1">
    <source>
        <dbReference type="Pfam" id="PF02492"/>
    </source>
</evidence>
<keyword evidence="3" id="KW-1185">Reference proteome</keyword>
<dbReference type="InterPro" id="IPR003495">
    <property type="entry name" value="CobW/HypB/UreG_nucleotide-bd"/>
</dbReference>
<gene>
    <name evidence="2" type="ORF">RS130_07175</name>
</gene>
<dbReference type="InterPro" id="IPR027417">
    <property type="entry name" value="P-loop_NTPase"/>
</dbReference>
<reference evidence="2 3" key="1">
    <citation type="submission" date="2023-10" db="EMBL/GenBank/DDBJ databases">
        <title>Glaciecola aquimarina strain GGW-M5 nov., isolated from a coastal seawater.</title>
        <authorList>
            <person name="Bayburt H."/>
            <person name="Kim J.M."/>
            <person name="Choi B.J."/>
            <person name="Jeon C.O."/>
        </authorList>
    </citation>
    <scope>NUCLEOTIDE SEQUENCE [LARGE SCALE GENOMIC DNA]</scope>
    <source>
        <strain evidence="2 3">KCTC 32108</strain>
    </source>
</reference>
<protein>
    <submittedName>
        <fullName evidence="2">GTP-binding protein</fullName>
    </submittedName>
</protein>
<dbReference type="RefSeq" id="WP_316025381.1">
    <property type="nucleotide sequence ID" value="NZ_JAWDIO010000002.1"/>
</dbReference>
<evidence type="ECO:0000313" key="2">
    <source>
        <dbReference type="EMBL" id="MDU0353731.1"/>
    </source>
</evidence>
<dbReference type="PANTHER" id="PTHR13748">
    <property type="entry name" value="COBW-RELATED"/>
    <property type="match status" value="1"/>
</dbReference>